<reference evidence="1" key="2">
    <citation type="journal article" date="2015" name="Data Brief">
        <title>Shoot transcriptome of the giant reed, Arundo donax.</title>
        <authorList>
            <person name="Barrero R.A."/>
            <person name="Guerrero F.D."/>
            <person name="Moolhuijzen P."/>
            <person name="Goolsby J.A."/>
            <person name="Tidwell J."/>
            <person name="Bellgard S.E."/>
            <person name="Bellgard M.I."/>
        </authorList>
    </citation>
    <scope>NUCLEOTIDE SEQUENCE</scope>
    <source>
        <tissue evidence="1">Shoot tissue taken approximately 20 cm above the soil surface</tissue>
    </source>
</reference>
<proteinExistence type="predicted"/>
<dbReference type="EMBL" id="GBRH01175197">
    <property type="protein sequence ID" value="JAE22699.1"/>
    <property type="molecule type" value="Transcribed_RNA"/>
</dbReference>
<name>A0A0A9GH07_ARUDO</name>
<sequence>MLFSFGGVTIFRLLSVFLLTTYGLTENVAFLEHTRFFYIRQPIYYLHRSIPFRSITYYYDTCLDCM</sequence>
<accession>A0A0A9GH07</accession>
<dbReference type="AlphaFoldDB" id="A0A0A9GH07"/>
<protein>
    <submittedName>
        <fullName evidence="1">Uncharacterized protein</fullName>
    </submittedName>
</protein>
<organism evidence="1">
    <name type="scientific">Arundo donax</name>
    <name type="common">Giant reed</name>
    <name type="synonym">Donax arundinaceus</name>
    <dbReference type="NCBI Taxonomy" id="35708"/>
    <lineage>
        <taxon>Eukaryota</taxon>
        <taxon>Viridiplantae</taxon>
        <taxon>Streptophyta</taxon>
        <taxon>Embryophyta</taxon>
        <taxon>Tracheophyta</taxon>
        <taxon>Spermatophyta</taxon>
        <taxon>Magnoliopsida</taxon>
        <taxon>Liliopsida</taxon>
        <taxon>Poales</taxon>
        <taxon>Poaceae</taxon>
        <taxon>PACMAD clade</taxon>
        <taxon>Arundinoideae</taxon>
        <taxon>Arundineae</taxon>
        <taxon>Arundo</taxon>
    </lineage>
</organism>
<reference evidence="1" key="1">
    <citation type="submission" date="2014-09" db="EMBL/GenBank/DDBJ databases">
        <authorList>
            <person name="Magalhaes I.L.F."/>
            <person name="Oliveira U."/>
            <person name="Santos F.R."/>
            <person name="Vidigal T.H.D.A."/>
            <person name="Brescovit A.D."/>
            <person name="Santos A.J."/>
        </authorList>
    </citation>
    <scope>NUCLEOTIDE SEQUENCE</scope>
    <source>
        <tissue evidence="1">Shoot tissue taken approximately 20 cm above the soil surface</tissue>
    </source>
</reference>
<evidence type="ECO:0000313" key="1">
    <source>
        <dbReference type="EMBL" id="JAE22699.1"/>
    </source>
</evidence>